<protein>
    <submittedName>
        <fullName evidence="1">Uncharacterized protein</fullName>
    </submittedName>
</protein>
<comment type="caution">
    <text evidence="1">The sequence shown here is derived from an EMBL/GenBank/DDBJ whole genome shotgun (WGS) entry which is preliminary data.</text>
</comment>
<keyword evidence="2" id="KW-1185">Reference proteome</keyword>
<dbReference type="Proteomes" id="UP000244722">
    <property type="component" value="Unassembled WGS sequence"/>
</dbReference>
<evidence type="ECO:0000313" key="1">
    <source>
        <dbReference type="EMBL" id="PUU81911.1"/>
    </source>
</evidence>
<name>A0A2T7A2F5_TUBBO</name>
<evidence type="ECO:0000313" key="2">
    <source>
        <dbReference type="Proteomes" id="UP000244722"/>
    </source>
</evidence>
<sequence length="157" mass="17359">MRLVLHCLRSLTVRPSGLYEKWGTARPGCHPLKREERELGPSTSSVGNLLNPPLGYEAGLEKNGKHCLITNSSFVLFLLCFLCSEYTVRVFLLLPAGTRSNYLLYGGVLSLGWMCGWFHTRGTRGGLFFPRPTGEVFDGHTLGSTGARICLCSDTYL</sequence>
<accession>A0A2T7A2F5</accession>
<organism evidence="1 2">
    <name type="scientific">Tuber borchii</name>
    <name type="common">White truffle</name>
    <dbReference type="NCBI Taxonomy" id="42251"/>
    <lineage>
        <taxon>Eukaryota</taxon>
        <taxon>Fungi</taxon>
        <taxon>Dikarya</taxon>
        <taxon>Ascomycota</taxon>
        <taxon>Pezizomycotina</taxon>
        <taxon>Pezizomycetes</taxon>
        <taxon>Pezizales</taxon>
        <taxon>Tuberaceae</taxon>
        <taxon>Tuber</taxon>
    </lineage>
</organism>
<reference evidence="1 2" key="1">
    <citation type="submission" date="2017-04" db="EMBL/GenBank/DDBJ databases">
        <title>Draft genome sequence of Tuber borchii Vittad., a whitish edible truffle.</title>
        <authorList>
            <consortium name="DOE Joint Genome Institute"/>
            <person name="Murat C."/>
            <person name="Kuo A."/>
            <person name="Barry K.W."/>
            <person name="Clum A."/>
            <person name="Dockter R.B."/>
            <person name="Fauchery L."/>
            <person name="Iotti M."/>
            <person name="Kohler A."/>
            <person name="Labutti K."/>
            <person name="Lindquist E.A."/>
            <person name="Lipzen A."/>
            <person name="Ohm R.A."/>
            <person name="Wang M."/>
            <person name="Grigoriev I.V."/>
            <person name="Zambonelli A."/>
            <person name="Martin F.M."/>
        </authorList>
    </citation>
    <scope>NUCLEOTIDE SEQUENCE [LARGE SCALE GENOMIC DNA]</scope>
    <source>
        <strain evidence="1 2">Tbo3840</strain>
    </source>
</reference>
<gene>
    <name evidence="1" type="ORF">B9Z19DRAFT_1076025</name>
</gene>
<proteinExistence type="predicted"/>
<dbReference type="AlphaFoldDB" id="A0A2T7A2F5"/>
<dbReference type="EMBL" id="NESQ01000036">
    <property type="protein sequence ID" value="PUU81911.1"/>
    <property type="molecule type" value="Genomic_DNA"/>
</dbReference>